<gene>
    <name evidence="2" type="ORF">MBM_04221</name>
</gene>
<dbReference type="EMBL" id="JH921436">
    <property type="protein sequence ID" value="EKD17360.1"/>
    <property type="molecule type" value="Genomic_DNA"/>
</dbReference>
<reference evidence="2 3" key="1">
    <citation type="journal article" date="2012" name="BMC Genomics">
        <title>Sequencing the genome of Marssonina brunnea reveals fungus-poplar co-evolution.</title>
        <authorList>
            <person name="Zhu S."/>
            <person name="Cao Y.-Z."/>
            <person name="Jiang C."/>
            <person name="Tan B.-Y."/>
            <person name="Wang Z."/>
            <person name="Feng S."/>
            <person name="Zhang L."/>
            <person name="Su X.-H."/>
            <person name="Brejova B."/>
            <person name="Vinar T."/>
            <person name="Xu M."/>
            <person name="Wang M.-X."/>
            <person name="Zhang S.-G."/>
            <person name="Huang M.-R."/>
            <person name="Wu R."/>
            <person name="Zhou Y."/>
        </authorList>
    </citation>
    <scope>NUCLEOTIDE SEQUENCE [LARGE SCALE GENOMIC DNA]</scope>
    <source>
        <strain evidence="2 3">MB_m1</strain>
    </source>
</reference>
<protein>
    <submittedName>
        <fullName evidence="2">Uncharacterized protein</fullName>
    </submittedName>
</protein>
<feature type="compositionally biased region" description="Polar residues" evidence="1">
    <location>
        <begin position="287"/>
        <end position="304"/>
    </location>
</feature>
<feature type="compositionally biased region" description="Basic and acidic residues" evidence="1">
    <location>
        <begin position="226"/>
        <end position="263"/>
    </location>
</feature>
<dbReference type="KEGG" id="mbe:MBM_04221"/>
<dbReference type="RefSeq" id="XP_007292110.1">
    <property type="nucleotide sequence ID" value="XM_007292048.1"/>
</dbReference>
<name>K1WIA3_MARBU</name>
<sequence>MPSLRDVYFPRASRRAHHKDSKRSKGSCSCHVRRAYAQAEIFVEDKLYRGYSLGAIENIVQKEIDISRLTGELCPCYLHFCLRILRNLRGSHPFSCLPINRDFEIYQGTTMKDGVFEHNFSFRQDFRDKKVVQEYGMDQEMSSEIERSQALDQGTVIELRRLKDGLHAEAEKEYQSRKKHMLEGGPSSSISTQTSVSRESKAPQRLLKNGQAQSTYSQSSSGSTARPDHARDDEVRTAGRRRPESRENQRRSSPETESRRGRDNSSTISPTDSVSQIGHDRRIFKTYDSTRIGNNSQARPSNLSAAGDSHAPSPLNPRMEYRQEERTYRENRFYMGAIRAELPSFDNRAYKSDRSTATSSRSAKRDEAENSRHNRPRSEIERGSSAHNTGTGMSSYKTALEHFTLKPEVKASESRTRYPLNNPETSRRQPSSTSGQSQDSRYRPSYRSQAPSSILPAAESSNERRRRPSSAKKETASSIYPIREGREGREDGDRDSRYRYR</sequence>
<feature type="region of interest" description="Disordered" evidence="1">
    <location>
        <begin position="349"/>
        <end position="393"/>
    </location>
</feature>
<keyword evidence="3" id="KW-1185">Reference proteome</keyword>
<dbReference type="HOGENOM" id="CLU_544085_0_0_1"/>
<feature type="compositionally biased region" description="Low complexity" evidence="1">
    <location>
        <begin position="187"/>
        <end position="197"/>
    </location>
</feature>
<feature type="compositionally biased region" description="Basic and acidic residues" evidence="1">
    <location>
        <begin position="363"/>
        <end position="384"/>
    </location>
</feature>
<organism evidence="2 3">
    <name type="scientific">Marssonina brunnea f. sp. multigermtubi (strain MB_m1)</name>
    <name type="common">Marssonina leaf spot fungus</name>
    <dbReference type="NCBI Taxonomy" id="1072389"/>
    <lineage>
        <taxon>Eukaryota</taxon>
        <taxon>Fungi</taxon>
        <taxon>Dikarya</taxon>
        <taxon>Ascomycota</taxon>
        <taxon>Pezizomycotina</taxon>
        <taxon>Leotiomycetes</taxon>
        <taxon>Helotiales</taxon>
        <taxon>Drepanopezizaceae</taxon>
        <taxon>Drepanopeziza</taxon>
    </lineage>
</organism>
<proteinExistence type="predicted"/>
<feature type="region of interest" description="Disordered" evidence="1">
    <location>
        <begin position="405"/>
        <end position="501"/>
    </location>
</feature>
<feature type="compositionally biased region" description="Basic and acidic residues" evidence="1">
    <location>
        <begin position="405"/>
        <end position="416"/>
    </location>
</feature>
<dbReference type="InParanoid" id="K1WIA3"/>
<feature type="compositionally biased region" description="Polar residues" evidence="1">
    <location>
        <begin position="422"/>
        <end position="439"/>
    </location>
</feature>
<dbReference type="Proteomes" id="UP000006753">
    <property type="component" value="Unassembled WGS sequence"/>
</dbReference>
<feature type="region of interest" description="Disordered" evidence="1">
    <location>
        <begin position="170"/>
        <end position="321"/>
    </location>
</feature>
<dbReference type="OrthoDB" id="3549067at2759"/>
<dbReference type="AlphaFoldDB" id="K1WIA3"/>
<feature type="compositionally biased region" description="Basic and acidic residues" evidence="1">
    <location>
        <begin position="483"/>
        <end position="501"/>
    </location>
</feature>
<dbReference type="GeneID" id="18760156"/>
<feature type="compositionally biased region" description="Polar residues" evidence="1">
    <location>
        <begin position="264"/>
        <end position="276"/>
    </location>
</feature>
<evidence type="ECO:0000313" key="3">
    <source>
        <dbReference type="Proteomes" id="UP000006753"/>
    </source>
</evidence>
<evidence type="ECO:0000313" key="2">
    <source>
        <dbReference type="EMBL" id="EKD17360.1"/>
    </source>
</evidence>
<evidence type="ECO:0000256" key="1">
    <source>
        <dbReference type="SAM" id="MobiDB-lite"/>
    </source>
</evidence>
<feature type="compositionally biased region" description="Low complexity" evidence="1">
    <location>
        <begin position="210"/>
        <end position="225"/>
    </location>
</feature>
<accession>K1WIA3</accession>